<dbReference type="Proteomes" id="UP000569914">
    <property type="component" value="Unassembled WGS sequence"/>
</dbReference>
<dbReference type="EMBL" id="JACCBU010000001">
    <property type="protein sequence ID" value="NYE72828.1"/>
    <property type="molecule type" value="Genomic_DNA"/>
</dbReference>
<evidence type="ECO:0000256" key="1">
    <source>
        <dbReference type="SAM" id="Phobius"/>
    </source>
</evidence>
<evidence type="ECO:0000313" key="2">
    <source>
        <dbReference type="EMBL" id="NYE72828.1"/>
    </source>
</evidence>
<feature type="transmembrane region" description="Helical" evidence="1">
    <location>
        <begin position="42"/>
        <end position="63"/>
    </location>
</feature>
<keyword evidence="1" id="KW-0472">Membrane</keyword>
<gene>
    <name evidence="2" type="ORF">BKA15_004157</name>
</gene>
<sequence length="216" mass="23174">MNEQLENALRRELREVADQLPIPPRPALRQAPARAVRRWRPLLVAATVGLIVGMVAALAVVFGTGRSMQPALPPTPTIGTPIPTGETAPHDGFTLYVSAAPPHVLIATRSDLPVYDPSGETWSGRLLYNDDCECFVLLEDGADGAVTIVAWLPATEGYTEGKKRGVAQYHGARILEGTHVTGTGVRVPDCEDTPLRLPASVRRLGPECLVVLGVDF</sequence>
<accession>A0A7Y9I9J5</accession>
<protein>
    <submittedName>
        <fullName evidence="2">Uncharacterized protein</fullName>
    </submittedName>
</protein>
<evidence type="ECO:0000313" key="3">
    <source>
        <dbReference type="Proteomes" id="UP000569914"/>
    </source>
</evidence>
<dbReference type="AlphaFoldDB" id="A0A7Y9I9J5"/>
<organism evidence="2 3">
    <name type="scientific">Microlunatus parietis</name>
    <dbReference type="NCBI Taxonomy" id="682979"/>
    <lineage>
        <taxon>Bacteria</taxon>
        <taxon>Bacillati</taxon>
        <taxon>Actinomycetota</taxon>
        <taxon>Actinomycetes</taxon>
        <taxon>Propionibacteriales</taxon>
        <taxon>Propionibacteriaceae</taxon>
        <taxon>Microlunatus</taxon>
    </lineage>
</organism>
<keyword evidence="3" id="KW-1185">Reference proteome</keyword>
<keyword evidence="1" id="KW-0812">Transmembrane</keyword>
<comment type="caution">
    <text evidence="2">The sequence shown here is derived from an EMBL/GenBank/DDBJ whole genome shotgun (WGS) entry which is preliminary data.</text>
</comment>
<reference evidence="2 3" key="1">
    <citation type="submission" date="2020-07" db="EMBL/GenBank/DDBJ databases">
        <title>Sequencing the genomes of 1000 actinobacteria strains.</title>
        <authorList>
            <person name="Klenk H.-P."/>
        </authorList>
    </citation>
    <scope>NUCLEOTIDE SEQUENCE [LARGE SCALE GENOMIC DNA]</scope>
    <source>
        <strain evidence="2 3">DSM 22083</strain>
    </source>
</reference>
<name>A0A7Y9I9J5_9ACTN</name>
<proteinExistence type="predicted"/>
<dbReference type="RefSeq" id="WP_179753891.1">
    <property type="nucleotide sequence ID" value="NZ_JACCBU010000001.1"/>
</dbReference>
<keyword evidence="1" id="KW-1133">Transmembrane helix</keyword>